<keyword evidence="2" id="KW-0472">Membrane</keyword>
<feature type="region of interest" description="Disordered" evidence="1">
    <location>
        <begin position="132"/>
        <end position="163"/>
    </location>
</feature>
<comment type="caution">
    <text evidence="3">The sequence shown here is derived from an EMBL/GenBank/DDBJ whole genome shotgun (WGS) entry which is preliminary data.</text>
</comment>
<evidence type="ECO:0000313" key="4">
    <source>
        <dbReference type="Proteomes" id="UP000747542"/>
    </source>
</evidence>
<protein>
    <submittedName>
        <fullName evidence="3">Uncharacterized protein</fullName>
    </submittedName>
</protein>
<dbReference type="AlphaFoldDB" id="A0A8J5JIB0"/>
<evidence type="ECO:0000256" key="1">
    <source>
        <dbReference type="SAM" id="MobiDB-lite"/>
    </source>
</evidence>
<proteinExistence type="predicted"/>
<keyword evidence="2" id="KW-0812">Transmembrane</keyword>
<reference evidence="3" key="1">
    <citation type="journal article" date="2021" name="Sci. Adv.">
        <title>The American lobster genome reveals insights on longevity, neural, and immune adaptations.</title>
        <authorList>
            <person name="Polinski J.M."/>
            <person name="Zimin A.V."/>
            <person name="Clark K.F."/>
            <person name="Kohn A.B."/>
            <person name="Sadowski N."/>
            <person name="Timp W."/>
            <person name="Ptitsyn A."/>
            <person name="Khanna P."/>
            <person name="Romanova D.Y."/>
            <person name="Williams P."/>
            <person name="Greenwood S.J."/>
            <person name="Moroz L.L."/>
            <person name="Walt D.R."/>
            <person name="Bodnar A.G."/>
        </authorList>
    </citation>
    <scope>NUCLEOTIDE SEQUENCE</scope>
    <source>
        <strain evidence="3">GMGI-L3</strain>
    </source>
</reference>
<sequence length="163" mass="18290">MSYEDPVDTSRHVITLNINPAGNGFDPTTLFDSASGRLGFVFKLGGLYRRRRYSVKVSGFQGGNVRPIIIRFTFLTGEDDGEDKLYNLTGIFLVLGISTIIMVVVMVCVGYEKLIHQKKDECCTFIFCRSHKRKPPKSSISPEPLVVRDGRGFEESPSSSQRY</sequence>
<dbReference type="EMBL" id="JAHLQT010036987">
    <property type="protein sequence ID" value="KAG7157681.1"/>
    <property type="molecule type" value="Genomic_DNA"/>
</dbReference>
<organism evidence="3 4">
    <name type="scientific">Homarus americanus</name>
    <name type="common">American lobster</name>
    <dbReference type="NCBI Taxonomy" id="6706"/>
    <lineage>
        <taxon>Eukaryota</taxon>
        <taxon>Metazoa</taxon>
        <taxon>Ecdysozoa</taxon>
        <taxon>Arthropoda</taxon>
        <taxon>Crustacea</taxon>
        <taxon>Multicrustacea</taxon>
        <taxon>Malacostraca</taxon>
        <taxon>Eumalacostraca</taxon>
        <taxon>Eucarida</taxon>
        <taxon>Decapoda</taxon>
        <taxon>Pleocyemata</taxon>
        <taxon>Astacidea</taxon>
        <taxon>Nephropoidea</taxon>
        <taxon>Nephropidae</taxon>
        <taxon>Homarus</taxon>
    </lineage>
</organism>
<gene>
    <name evidence="3" type="ORF">Hamer_G018743</name>
</gene>
<keyword evidence="4" id="KW-1185">Reference proteome</keyword>
<feature type="transmembrane region" description="Helical" evidence="2">
    <location>
        <begin position="85"/>
        <end position="109"/>
    </location>
</feature>
<evidence type="ECO:0000313" key="3">
    <source>
        <dbReference type="EMBL" id="KAG7157681.1"/>
    </source>
</evidence>
<name>A0A8J5JIB0_HOMAM</name>
<accession>A0A8J5JIB0</accession>
<dbReference type="Proteomes" id="UP000747542">
    <property type="component" value="Unassembled WGS sequence"/>
</dbReference>
<keyword evidence="2" id="KW-1133">Transmembrane helix</keyword>
<evidence type="ECO:0000256" key="2">
    <source>
        <dbReference type="SAM" id="Phobius"/>
    </source>
</evidence>